<keyword evidence="3" id="KW-1185">Reference proteome</keyword>
<comment type="caution">
    <text evidence="2">The sequence shown here is derived from an EMBL/GenBank/DDBJ whole genome shotgun (WGS) entry which is preliminary data.</text>
</comment>
<evidence type="ECO:0000313" key="2">
    <source>
        <dbReference type="EMBL" id="KAF6452783.1"/>
    </source>
</evidence>
<evidence type="ECO:0000256" key="1">
    <source>
        <dbReference type="SAM" id="MobiDB-lite"/>
    </source>
</evidence>
<accession>A0A7J8FYB1</accession>
<dbReference type="InParanoid" id="A0A7J8FYB1"/>
<gene>
    <name evidence="2" type="ORF">HJG59_008139</name>
</gene>
<feature type="compositionally biased region" description="Low complexity" evidence="1">
    <location>
        <begin position="80"/>
        <end position="97"/>
    </location>
</feature>
<feature type="compositionally biased region" description="Polar residues" evidence="1">
    <location>
        <begin position="51"/>
        <end position="61"/>
    </location>
</feature>
<name>A0A7J8FYB1_MOLMO</name>
<evidence type="ECO:0000313" key="3">
    <source>
        <dbReference type="Proteomes" id="UP000550707"/>
    </source>
</evidence>
<sequence>MPPPPFPRPGHSVISISFLRQPLSPDDPAAAGEGGTCGRMSVPRSGRAGGSHSTGSPSQGPLGTWGSRLCVCSVPRQSHRPGSGSRSVLSRSGPGVRDPAPTALVPRAPLPVSSQLVLLCVSVLTSRRTLVTVGYSHPHGLLLPQLPRNTSAPDGPVLWS</sequence>
<dbReference type="Proteomes" id="UP000550707">
    <property type="component" value="Unassembled WGS sequence"/>
</dbReference>
<reference evidence="2 3" key="1">
    <citation type="journal article" date="2020" name="Nature">
        <title>Six reference-quality genomes reveal evolution of bat adaptations.</title>
        <authorList>
            <person name="Jebb D."/>
            <person name="Huang Z."/>
            <person name="Pippel M."/>
            <person name="Hughes G.M."/>
            <person name="Lavrichenko K."/>
            <person name="Devanna P."/>
            <person name="Winkler S."/>
            <person name="Jermiin L.S."/>
            <person name="Skirmuntt E.C."/>
            <person name="Katzourakis A."/>
            <person name="Burkitt-Gray L."/>
            <person name="Ray D.A."/>
            <person name="Sullivan K.A.M."/>
            <person name="Roscito J.G."/>
            <person name="Kirilenko B.M."/>
            <person name="Davalos L.M."/>
            <person name="Corthals A.P."/>
            <person name="Power M.L."/>
            <person name="Jones G."/>
            <person name="Ransome R.D."/>
            <person name="Dechmann D.K.N."/>
            <person name="Locatelli A.G."/>
            <person name="Puechmaille S.J."/>
            <person name="Fedrigo O."/>
            <person name="Jarvis E.D."/>
            <person name="Hiller M."/>
            <person name="Vernes S.C."/>
            <person name="Myers E.W."/>
            <person name="Teeling E.C."/>
        </authorList>
    </citation>
    <scope>NUCLEOTIDE SEQUENCE [LARGE SCALE GENOMIC DNA]</scope>
    <source>
        <strain evidence="2">MMolMol1</strain>
        <tissue evidence="2">Muscle</tissue>
    </source>
</reference>
<proteinExistence type="predicted"/>
<dbReference type="EMBL" id="JACASF010000010">
    <property type="protein sequence ID" value="KAF6452783.1"/>
    <property type="molecule type" value="Genomic_DNA"/>
</dbReference>
<feature type="region of interest" description="Disordered" evidence="1">
    <location>
        <begin position="19"/>
        <end position="64"/>
    </location>
</feature>
<organism evidence="2 3">
    <name type="scientific">Molossus molossus</name>
    <name type="common">Pallas' mastiff bat</name>
    <name type="synonym">Vespertilio molossus</name>
    <dbReference type="NCBI Taxonomy" id="27622"/>
    <lineage>
        <taxon>Eukaryota</taxon>
        <taxon>Metazoa</taxon>
        <taxon>Chordata</taxon>
        <taxon>Craniata</taxon>
        <taxon>Vertebrata</taxon>
        <taxon>Euteleostomi</taxon>
        <taxon>Mammalia</taxon>
        <taxon>Eutheria</taxon>
        <taxon>Laurasiatheria</taxon>
        <taxon>Chiroptera</taxon>
        <taxon>Yangochiroptera</taxon>
        <taxon>Molossidae</taxon>
        <taxon>Molossus</taxon>
    </lineage>
</organism>
<protein>
    <submittedName>
        <fullName evidence="2">Uncharacterized protein</fullName>
    </submittedName>
</protein>
<feature type="region of interest" description="Disordered" evidence="1">
    <location>
        <begin position="76"/>
        <end position="98"/>
    </location>
</feature>
<dbReference type="AlphaFoldDB" id="A0A7J8FYB1"/>